<dbReference type="InParanoid" id="A0A401GT79"/>
<keyword evidence="3" id="KW-1185">Reference proteome</keyword>
<dbReference type="GeneID" id="38782333"/>
<dbReference type="Proteomes" id="UP000287166">
    <property type="component" value="Unassembled WGS sequence"/>
</dbReference>
<sequence>MSRPHNSSSYTGNTPTHKQQQLARGALSIKREIDAITVLFLTVAKLRKFTGVVVLTFKAIYALETKHRSNHKKAMALTKRPWVGMEGRPQELVQDTANVEVGMDNVESKLDAMDSKLGNTESSGRTIAEGGYFSRSSLGT</sequence>
<evidence type="ECO:0000313" key="3">
    <source>
        <dbReference type="Proteomes" id="UP000287166"/>
    </source>
</evidence>
<feature type="region of interest" description="Disordered" evidence="1">
    <location>
        <begin position="1"/>
        <end position="23"/>
    </location>
</feature>
<accession>A0A401GT79</accession>
<comment type="caution">
    <text evidence="2">The sequence shown here is derived from an EMBL/GenBank/DDBJ whole genome shotgun (WGS) entry which is preliminary data.</text>
</comment>
<gene>
    <name evidence="2" type="ORF">SCP_0706030</name>
</gene>
<dbReference type="AlphaFoldDB" id="A0A401GT79"/>
<feature type="compositionally biased region" description="Polar residues" evidence="1">
    <location>
        <begin position="1"/>
        <end position="22"/>
    </location>
</feature>
<dbReference type="EMBL" id="BFAD01000007">
    <property type="protein sequence ID" value="GBE85416.1"/>
    <property type="molecule type" value="Genomic_DNA"/>
</dbReference>
<protein>
    <submittedName>
        <fullName evidence="2">Uncharacterized protein</fullName>
    </submittedName>
</protein>
<dbReference type="RefSeq" id="XP_027616329.1">
    <property type="nucleotide sequence ID" value="XM_027760528.1"/>
</dbReference>
<evidence type="ECO:0000313" key="2">
    <source>
        <dbReference type="EMBL" id="GBE85416.1"/>
    </source>
</evidence>
<evidence type="ECO:0000256" key="1">
    <source>
        <dbReference type="SAM" id="MobiDB-lite"/>
    </source>
</evidence>
<proteinExistence type="predicted"/>
<organism evidence="2 3">
    <name type="scientific">Sparassis crispa</name>
    <dbReference type="NCBI Taxonomy" id="139825"/>
    <lineage>
        <taxon>Eukaryota</taxon>
        <taxon>Fungi</taxon>
        <taxon>Dikarya</taxon>
        <taxon>Basidiomycota</taxon>
        <taxon>Agaricomycotina</taxon>
        <taxon>Agaricomycetes</taxon>
        <taxon>Polyporales</taxon>
        <taxon>Sparassidaceae</taxon>
        <taxon>Sparassis</taxon>
    </lineage>
</organism>
<name>A0A401GT79_9APHY</name>
<reference evidence="2 3" key="1">
    <citation type="journal article" date="2018" name="Sci. Rep.">
        <title>Genome sequence of the cauliflower mushroom Sparassis crispa (Hanabiratake) and its association with beneficial usage.</title>
        <authorList>
            <person name="Kiyama R."/>
            <person name="Furutani Y."/>
            <person name="Kawaguchi K."/>
            <person name="Nakanishi T."/>
        </authorList>
    </citation>
    <scope>NUCLEOTIDE SEQUENCE [LARGE SCALE GENOMIC DNA]</scope>
</reference>